<keyword evidence="2" id="KW-0813">Transport</keyword>
<keyword evidence="13" id="KW-1185">Reference proteome</keyword>
<evidence type="ECO:0000256" key="2">
    <source>
        <dbReference type="ARBA" id="ARBA00022448"/>
    </source>
</evidence>
<keyword evidence="5 10" id="KW-1133">Transmembrane helix</keyword>
<dbReference type="GO" id="GO:0005216">
    <property type="term" value="F:monoatomic ion channel activity"/>
    <property type="evidence" value="ECO:0007669"/>
    <property type="project" value="InterPro"/>
</dbReference>
<dbReference type="InterPro" id="IPR014710">
    <property type="entry name" value="RmlC-like_jellyroll"/>
</dbReference>
<evidence type="ECO:0000256" key="1">
    <source>
        <dbReference type="ARBA" id="ARBA00004651"/>
    </source>
</evidence>
<evidence type="ECO:0000259" key="11">
    <source>
        <dbReference type="Pfam" id="PF00520"/>
    </source>
</evidence>
<dbReference type="InterPro" id="IPR018422">
    <property type="entry name" value="Cation/H_exchanger_CPA1"/>
</dbReference>
<dbReference type="Gene3D" id="6.10.140.1330">
    <property type="match status" value="1"/>
</dbReference>
<evidence type="ECO:0000256" key="7">
    <source>
        <dbReference type="ARBA" id="ARBA00023065"/>
    </source>
</evidence>
<evidence type="ECO:0000256" key="3">
    <source>
        <dbReference type="ARBA" id="ARBA00022475"/>
    </source>
</evidence>
<dbReference type="SUPFAM" id="SSF51206">
    <property type="entry name" value="cAMP-binding domain-like"/>
    <property type="match status" value="1"/>
</dbReference>
<dbReference type="OrthoDB" id="9422143at2759"/>
<dbReference type="InterPro" id="IPR000595">
    <property type="entry name" value="cNMP-bd_dom"/>
</dbReference>
<accession>A0A6P8SC98</accession>
<evidence type="ECO:0000259" key="12">
    <source>
        <dbReference type="Pfam" id="PF00999"/>
    </source>
</evidence>
<evidence type="ECO:0000256" key="5">
    <source>
        <dbReference type="ARBA" id="ARBA00022989"/>
    </source>
</evidence>
<evidence type="ECO:0000256" key="8">
    <source>
        <dbReference type="ARBA" id="ARBA00023136"/>
    </source>
</evidence>
<dbReference type="GO" id="GO:0015385">
    <property type="term" value="F:sodium:proton antiporter activity"/>
    <property type="evidence" value="ECO:0007669"/>
    <property type="project" value="InterPro"/>
</dbReference>
<dbReference type="Proteomes" id="UP000515159">
    <property type="component" value="Chromosome 10"/>
</dbReference>
<dbReference type="FunCoup" id="A0A6P8SC98">
    <property type="interactions" value="129"/>
</dbReference>
<keyword evidence="4 10" id="KW-0812">Transmembrane</keyword>
<dbReference type="KEGG" id="gsh:117367625"/>
<dbReference type="Gene3D" id="1.20.120.350">
    <property type="entry name" value="Voltage-gated potassium channels. Chain C"/>
    <property type="match status" value="1"/>
</dbReference>
<feature type="domain" description="Ion transport" evidence="11">
    <location>
        <begin position="517"/>
        <end position="631"/>
    </location>
</feature>
<dbReference type="PANTHER" id="PTHR10110:SF86">
    <property type="entry name" value="SODIUM_HYDROGEN EXCHANGER 7"/>
    <property type="match status" value="1"/>
</dbReference>
<keyword evidence="6" id="KW-0915">Sodium</keyword>
<evidence type="ECO:0000313" key="13">
    <source>
        <dbReference type="Proteomes" id="UP000515159"/>
    </source>
</evidence>
<feature type="transmembrane region" description="Helical" evidence="10">
    <location>
        <begin position="519"/>
        <end position="538"/>
    </location>
</feature>
<feature type="transmembrane region" description="Helical" evidence="10">
    <location>
        <begin position="157"/>
        <end position="179"/>
    </location>
</feature>
<gene>
    <name evidence="14" type="primary">LOC117367625</name>
</gene>
<dbReference type="GeneID" id="117367625"/>
<dbReference type="GO" id="GO:0015386">
    <property type="term" value="F:potassium:proton antiporter activity"/>
    <property type="evidence" value="ECO:0007669"/>
    <property type="project" value="TreeGrafter"/>
</dbReference>
<keyword evidence="7" id="KW-0406">Ion transport</keyword>
<evidence type="ECO:0000256" key="4">
    <source>
        <dbReference type="ARBA" id="ARBA00022692"/>
    </source>
</evidence>
<evidence type="ECO:0000256" key="9">
    <source>
        <dbReference type="ARBA" id="ARBA00023201"/>
    </source>
</evidence>
<feature type="domain" description="Cation/H+ exchanger transmembrane" evidence="12">
    <location>
        <begin position="23"/>
        <end position="371"/>
    </location>
</feature>
<feature type="transmembrane region" description="Helical" evidence="10">
    <location>
        <begin position="95"/>
        <end position="114"/>
    </location>
</feature>
<dbReference type="Gene3D" id="2.60.120.10">
    <property type="entry name" value="Jelly Rolls"/>
    <property type="match status" value="1"/>
</dbReference>
<feature type="transmembrane region" description="Helical" evidence="10">
    <location>
        <begin position="31"/>
        <end position="57"/>
    </location>
</feature>
<keyword evidence="9" id="KW-0739">Sodium transport</keyword>
<dbReference type="GO" id="GO:0098719">
    <property type="term" value="P:sodium ion import across plasma membrane"/>
    <property type="evidence" value="ECO:0007669"/>
    <property type="project" value="TreeGrafter"/>
</dbReference>
<feature type="transmembrane region" description="Helical" evidence="10">
    <location>
        <begin position="349"/>
        <end position="369"/>
    </location>
</feature>
<dbReference type="GO" id="GO:0005886">
    <property type="term" value="C:plasma membrane"/>
    <property type="evidence" value="ECO:0007669"/>
    <property type="project" value="UniProtKB-SubCell"/>
</dbReference>
<dbReference type="Pfam" id="PF00999">
    <property type="entry name" value="Na_H_Exchanger"/>
    <property type="match status" value="1"/>
</dbReference>
<evidence type="ECO:0000313" key="14">
    <source>
        <dbReference type="RefSeq" id="XP_033816260.1"/>
    </source>
</evidence>
<proteinExistence type="predicted"/>
<name>A0A6P8SC98_GEOSA</name>
<dbReference type="GO" id="GO:0051453">
    <property type="term" value="P:regulation of intracellular pH"/>
    <property type="evidence" value="ECO:0007669"/>
    <property type="project" value="TreeGrafter"/>
</dbReference>
<dbReference type="InParanoid" id="A0A6P8SC98"/>
<dbReference type="InterPro" id="IPR027359">
    <property type="entry name" value="Volt_channel_dom_sf"/>
</dbReference>
<organism evidence="13 14">
    <name type="scientific">Geotrypetes seraphini</name>
    <name type="common">Gaboon caecilian</name>
    <name type="synonym">Caecilia seraphini</name>
    <dbReference type="NCBI Taxonomy" id="260995"/>
    <lineage>
        <taxon>Eukaryota</taxon>
        <taxon>Metazoa</taxon>
        <taxon>Chordata</taxon>
        <taxon>Craniata</taxon>
        <taxon>Vertebrata</taxon>
        <taxon>Euteleostomi</taxon>
        <taxon>Amphibia</taxon>
        <taxon>Gymnophiona</taxon>
        <taxon>Geotrypetes</taxon>
    </lineage>
</organism>
<evidence type="ECO:0000256" key="10">
    <source>
        <dbReference type="SAM" id="Phobius"/>
    </source>
</evidence>
<feature type="transmembrane region" description="Helical" evidence="10">
    <location>
        <begin position="126"/>
        <end position="145"/>
    </location>
</feature>
<dbReference type="InterPro" id="IPR005821">
    <property type="entry name" value="Ion_trans_dom"/>
</dbReference>
<evidence type="ECO:0000256" key="6">
    <source>
        <dbReference type="ARBA" id="ARBA00023053"/>
    </source>
</evidence>
<dbReference type="InterPro" id="IPR018490">
    <property type="entry name" value="cNMP-bd_dom_sf"/>
</dbReference>
<comment type="subcellular location">
    <subcellularLocation>
        <location evidence="1">Cell membrane</location>
        <topology evidence="1">Multi-pass membrane protein</topology>
    </subcellularLocation>
</comment>
<dbReference type="RefSeq" id="XP_033816260.1">
    <property type="nucleotide sequence ID" value="XM_033960369.1"/>
</dbReference>
<feature type="transmembrane region" description="Helical" evidence="10">
    <location>
        <begin position="582"/>
        <end position="603"/>
    </location>
</feature>
<feature type="transmembrane region" description="Helical" evidence="10">
    <location>
        <begin position="311"/>
        <end position="337"/>
    </location>
</feature>
<dbReference type="AlphaFoldDB" id="A0A6P8SC98"/>
<dbReference type="CDD" id="cd00038">
    <property type="entry name" value="CAP_ED"/>
    <property type="match status" value="1"/>
</dbReference>
<feature type="transmembrane region" description="Helical" evidence="10">
    <location>
        <begin position="278"/>
        <end position="299"/>
    </location>
</feature>
<feature type="transmembrane region" description="Helical" evidence="10">
    <location>
        <begin position="232"/>
        <end position="258"/>
    </location>
</feature>
<reference evidence="14" key="1">
    <citation type="submission" date="2025-08" db="UniProtKB">
        <authorList>
            <consortium name="RefSeq"/>
        </authorList>
    </citation>
    <scope>IDENTIFICATION</scope>
</reference>
<dbReference type="Pfam" id="PF00520">
    <property type="entry name" value="Ion_trans"/>
    <property type="match status" value="1"/>
</dbReference>
<dbReference type="PANTHER" id="PTHR10110">
    <property type="entry name" value="SODIUM/HYDROGEN EXCHANGER"/>
    <property type="match status" value="1"/>
</dbReference>
<keyword evidence="8 10" id="KW-0472">Membrane</keyword>
<dbReference type="SUPFAM" id="SSF81324">
    <property type="entry name" value="Voltage-gated potassium channels"/>
    <property type="match status" value="1"/>
</dbReference>
<dbReference type="InterPro" id="IPR006153">
    <property type="entry name" value="Cation/H_exchanger_TM"/>
</dbReference>
<protein>
    <submittedName>
        <fullName evidence="14">Sodium/hydrogen exchanger 10-like</fullName>
    </submittedName>
</protein>
<keyword evidence="3" id="KW-1003">Cell membrane</keyword>
<feature type="transmembrane region" description="Helical" evidence="10">
    <location>
        <begin position="191"/>
        <end position="212"/>
    </location>
</feature>
<sequence>MTLATCENIWLLSLDNTCYAMMIATLLKDNIPYTVLLSIIGICMGLLGDAIPSFYYYTRSIGNISPVLLFHICVPILIFNAVFEMGTNALWKSRWQVVLLSLLGYLLNSALSATYAIKICENNWDWYTGLIFGIIISATDPISSVAAQKNTGISKNLIHLVAAEGVFNNSICAILFQIIKQLLQKHGNLAISGILLLLLQFIGSPLFGFVMAKFTEFWLAHIFNSELTEITVTFVMIYLTFCLALWFGMSGTIAVTVLGLRIDNISYSPGIEFFLAKFWEFLTFTTNTLIFTIIGIIIADKTLHDITINDIFSILLLYVGLTVIRLLVIIFLCPLLSRVGYGFNWRWGAAVVWGGIRGAFTLIMVLMAFHNGKLPSKINNKVKFEELFPKTGSNVCPDCKKEIPNRPSPLEIEDMMEEARLRMLKTRMTSYWMQYSSGILNQQATRILISASESYIDNVGRFMDIKDVRQYWEVNRFFVSLRQYLENWMHSIKTQTIKSSELKFLKICYYLVYNERFEFTMYILIAVNAFPIILDFIPTLSDIYNEELQFLNYIFVALYMLEALLKALAMRKAYIFQYWNQFDLSILVIGISEIITEHLLTYFKAYKSEVKIIRLFHFLRVFRALRLCKIILPKLLYHMNSQINRQLIFGYDIVKGFIIGEEYVRNLINQISDQKIITQKLQAVMEIQKQDAMKELGLLQRDHPEVVLSMKTMQAIRTVLNNATETLNSLISDGVIDYNEGAKLETIIQLKIRQLTTFPETIQSPNAEELLSNVPWLENSKNQINFIKPTGSKHQDRFLKRLDVRRVLLLYLESKAKLLLFDYGDSICTEGEMPSGIHLMVSGFVKLHGSKPVYGHFDQEEAQLEGGKIYFTDYRGSGAILADINCLTKQPMEVTITCETLVQTCFIPINDLFEAFDEFLEFPSLEYKIWLIIAIHIAVNILKECIVYQSWTYNEICSWLANAYVEDIDINKTIIYDENVAEAVLVYGSIEDCQLKQVYYAPCIIPRTSHLVQGTANITKILIVPTTLNKNIRLSARRKHQENIFAPCLQHATFRRKGGKFSQRRFSRANDTINVPRLLESVRSENSYIGVKHSRENQLNVFLP</sequence>
<feature type="transmembrane region" description="Helical" evidence="10">
    <location>
        <begin position="63"/>
        <end position="83"/>
    </location>
</feature>
<feature type="transmembrane region" description="Helical" evidence="10">
    <location>
        <begin position="550"/>
        <end position="570"/>
    </location>
</feature>